<reference evidence="5" key="1">
    <citation type="submission" date="2025-08" db="UniProtKB">
        <authorList>
            <consortium name="RefSeq"/>
        </authorList>
    </citation>
    <scope>IDENTIFICATION</scope>
</reference>
<dbReference type="PANTHER" id="PTHR31203:SF1">
    <property type="entry name" value="BETA-KERATIN-RELATED PROTEIN-RELATED"/>
    <property type="match status" value="1"/>
</dbReference>
<dbReference type="RefSeq" id="XP_026543942.1">
    <property type="nucleotide sequence ID" value="XM_026688157.1"/>
</dbReference>
<sequence>MSGSGVKCVTTPCVTSCPDAKVVVHPPPLVLTLPGLSLKTSPNQCLVESQTSCLTNGCEVSCDPGSKAIVTKTSGLVALSGGDTPCCTTTCPDSQVVIQPPPVCITIPGAVLTSYPNECLISSSTNCITSGVQRPALPRSTSVSDCSPTPPGLTRSASVPSGLNSSARCLTQGPSNKVVIYPPPIEITIPGPVLEIAAEECTVEVYNPCTDNNALTGSDQAAITSGDEGEVKALIPRARSCTTVSGLMDTSTCISQGPEMKIVIQPPPIEIELPGPILEVFPEACKVETLSPCPPKPEAITGNEIKALCDSKMPSTALVAATTSIKRPLPDVRRPPRPWAEMYSRSMTPRSFALAQQSRLAKYRNAFSSSSSSVKESHCAAVKEEDGVVFAVCLPSSKLRHLSAAVVAAEEALAKPSSFSQAAVVEMDVVAEEEEAPVVEDLARSLYHLEEEVEVDSLLNAALEEGSIRSREAYIISSWHSNSKVLEDVVNFTCTVCSIGSSIGMIDHNNPKSSSRENSSTENSTEHSSTESSSTEHSSMERSNWDHSHSLQWAYR</sequence>
<dbReference type="AlphaFoldDB" id="A0A6J1VLB6"/>
<dbReference type="GO" id="GO:0005200">
    <property type="term" value="F:structural constituent of cytoskeleton"/>
    <property type="evidence" value="ECO:0007669"/>
    <property type="project" value="InterPro"/>
</dbReference>
<dbReference type="KEGG" id="nss:113425877"/>
<feature type="compositionally biased region" description="Basic and acidic residues" evidence="3">
    <location>
        <begin position="538"/>
        <end position="549"/>
    </location>
</feature>
<evidence type="ECO:0000256" key="3">
    <source>
        <dbReference type="SAM" id="MobiDB-lite"/>
    </source>
</evidence>
<dbReference type="InterPro" id="IPR003461">
    <property type="entry name" value="Keratin"/>
</dbReference>
<keyword evidence="4" id="KW-1185">Reference proteome</keyword>
<organism evidence="4 5">
    <name type="scientific">Notechis scutatus</name>
    <name type="common">mainland tiger snake</name>
    <dbReference type="NCBI Taxonomy" id="8663"/>
    <lineage>
        <taxon>Eukaryota</taxon>
        <taxon>Metazoa</taxon>
        <taxon>Chordata</taxon>
        <taxon>Craniata</taxon>
        <taxon>Vertebrata</taxon>
        <taxon>Euteleostomi</taxon>
        <taxon>Lepidosauria</taxon>
        <taxon>Squamata</taxon>
        <taxon>Bifurcata</taxon>
        <taxon>Unidentata</taxon>
        <taxon>Episquamata</taxon>
        <taxon>Toxicofera</taxon>
        <taxon>Serpentes</taxon>
        <taxon>Colubroidea</taxon>
        <taxon>Elapidae</taxon>
        <taxon>Hydrophiinae</taxon>
        <taxon>Notechis</taxon>
    </lineage>
</organism>
<name>A0A6J1VLB6_9SAUR</name>
<dbReference type="PANTHER" id="PTHR31203">
    <property type="entry name" value="BETA-KERATIN-RELATED PROTEIN-RELATED"/>
    <property type="match status" value="1"/>
</dbReference>
<protein>
    <submittedName>
        <fullName evidence="5">Uncharacterized protein LOC113425877</fullName>
    </submittedName>
</protein>
<dbReference type="Pfam" id="PF02422">
    <property type="entry name" value="Keratin"/>
    <property type="match status" value="3"/>
</dbReference>
<dbReference type="GeneID" id="113425877"/>
<accession>A0A6J1VLB6</accession>
<evidence type="ECO:0000313" key="5">
    <source>
        <dbReference type="RefSeq" id="XP_026543942.1"/>
    </source>
</evidence>
<evidence type="ECO:0000256" key="2">
    <source>
        <dbReference type="ARBA" id="ARBA00022744"/>
    </source>
</evidence>
<dbReference type="Proteomes" id="UP000504612">
    <property type="component" value="Unplaced"/>
</dbReference>
<feature type="region of interest" description="Disordered" evidence="3">
    <location>
        <begin position="507"/>
        <end position="556"/>
    </location>
</feature>
<feature type="region of interest" description="Disordered" evidence="3">
    <location>
        <begin position="138"/>
        <end position="161"/>
    </location>
</feature>
<dbReference type="GO" id="GO:0005882">
    <property type="term" value="C:intermediate filament"/>
    <property type="evidence" value="ECO:0007669"/>
    <property type="project" value="UniProtKB-KW"/>
</dbReference>
<keyword evidence="2" id="KW-0416">Keratin</keyword>
<comment type="similarity">
    <text evidence="1">Belongs to the avian keratin family.</text>
</comment>
<evidence type="ECO:0000313" key="4">
    <source>
        <dbReference type="Proteomes" id="UP000504612"/>
    </source>
</evidence>
<evidence type="ECO:0000256" key="1">
    <source>
        <dbReference type="ARBA" id="ARBA00008702"/>
    </source>
</evidence>
<gene>
    <name evidence="5" type="primary">LOC113425877</name>
</gene>
<proteinExistence type="inferred from homology"/>